<dbReference type="InterPro" id="IPR007343">
    <property type="entry name" value="Uncharacterised_pept_Zn_put"/>
</dbReference>
<organism evidence="2 3">
    <name type="scientific">Pseudomonas jessenii</name>
    <dbReference type="NCBI Taxonomy" id="77298"/>
    <lineage>
        <taxon>Bacteria</taxon>
        <taxon>Pseudomonadati</taxon>
        <taxon>Pseudomonadota</taxon>
        <taxon>Gammaproteobacteria</taxon>
        <taxon>Pseudomonadales</taxon>
        <taxon>Pseudomonadaceae</taxon>
        <taxon>Pseudomonas</taxon>
    </lineage>
</organism>
<feature type="compositionally biased region" description="Basic and acidic residues" evidence="1">
    <location>
        <begin position="8"/>
        <end position="19"/>
    </location>
</feature>
<evidence type="ECO:0000256" key="1">
    <source>
        <dbReference type="SAM" id="MobiDB-lite"/>
    </source>
</evidence>
<comment type="caution">
    <text evidence="2">The sequence shown here is derived from an EMBL/GenBank/DDBJ whole genome shotgun (WGS) entry which is preliminary data.</text>
</comment>
<evidence type="ECO:0000313" key="3">
    <source>
        <dbReference type="Proteomes" id="UP000247437"/>
    </source>
</evidence>
<proteinExistence type="predicted"/>
<reference evidence="2 3" key="1">
    <citation type="journal article" date="2018" name="Appl. Microbiol. Biotechnol.">
        <title>Characterization of the caprolactam degradation pathway in Pseudomonas jessenii using mass spectrometry-based proteomics.</title>
        <authorList>
            <person name="Otzen M."/>
            <person name="Palacio C."/>
            <person name="Janssen D.B."/>
        </authorList>
    </citation>
    <scope>NUCLEOTIDE SEQUENCE [LARGE SCALE GENOMIC DNA]</scope>
    <source>
        <strain evidence="2 3">GO3</strain>
    </source>
</reference>
<feature type="non-terminal residue" evidence="2">
    <location>
        <position position="39"/>
    </location>
</feature>
<evidence type="ECO:0000313" key="2">
    <source>
        <dbReference type="EMBL" id="PYY66031.1"/>
    </source>
</evidence>
<sequence length="39" mass="3936">MLWKKGRRSDNVVDARGDDVGGGGGGMRFGGGKGLSLTA</sequence>
<feature type="compositionally biased region" description="Gly residues" evidence="1">
    <location>
        <begin position="20"/>
        <end position="39"/>
    </location>
</feature>
<dbReference type="EMBL" id="PDLL01001258">
    <property type="protein sequence ID" value="PYY66031.1"/>
    <property type="molecule type" value="Genomic_DNA"/>
</dbReference>
<feature type="region of interest" description="Disordered" evidence="1">
    <location>
        <begin position="1"/>
        <end position="39"/>
    </location>
</feature>
<accession>A0A2W0EKM5</accession>
<dbReference type="Proteomes" id="UP000247437">
    <property type="component" value="Unassembled WGS sequence"/>
</dbReference>
<dbReference type="RefSeq" id="WP_241511634.1">
    <property type="nucleotide sequence ID" value="NZ_PDLL01001258.1"/>
</dbReference>
<gene>
    <name evidence="2" type="ORF">CRX42_34740</name>
</gene>
<protein>
    <submittedName>
        <fullName evidence="2">Neutral zinc metallopeptidase</fullName>
    </submittedName>
</protein>
<dbReference type="AlphaFoldDB" id="A0A2W0EKM5"/>
<dbReference type="Pfam" id="PF04228">
    <property type="entry name" value="Zn_peptidase"/>
    <property type="match status" value="1"/>
</dbReference>
<name>A0A2W0EKM5_PSEJE</name>